<reference evidence="10" key="1">
    <citation type="submission" date="2021-10" db="EMBL/GenBank/DDBJ databases">
        <title>Novel species in genus Arthrobacter.</title>
        <authorList>
            <person name="Liu Y."/>
        </authorList>
    </citation>
    <scope>NUCLEOTIDE SEQUENCE</scope>
    <source>
        <strain evidence="10">Zg-Y453</strain>
    </source>
</reference>
<accession>A0A9X1MEH0</accession>
<keyword evidence="4" id="KW-0479">Metal-binding</keyword>
<dbReference type="GO" id="GO:0046872">
    <property type="term" value="F:metal ion binding"/>
    <property type="evidence" value="ECO:0007669"/>
    <property type="project" value="UniProtKB-KW"/>
</dbReference>
<gene>
    <name evidence="10" type="primary">mshA</name>
    <name evidence="10" type="ORF">LJ757_12075</name>
</gene>
<keyword evidence="5" id="KW-0460">Magnesium</keyword>
<dbReference type="EC" id="2.4.1.250" evidence="7"/>
<evidence type="ECO:0000259" key="8">
    <source>
        <dbReference type="Pfam" id="PF00534"/>
    </source>
</evidence>
<keyword evidence="11" id="KW-1185">Reference proteome</keyword>
<evidence type="ECO:0000259" key="9">
    <source>
        <dbReference type="Pfam" id="PF13579"/>
    </source>
</evidence>
<evidence type="ECO:0000256" key="2">
    <source>
        <dbReference type="ARBA" id="ARBA00022676"/>
    </source>
</evidence>
<dbReference type="Gene3D" id="3.40.50.2000">
    <property type="entry name" value="Glycogen Phosphorylase B"/>
    <property type="match status" value="2"/>
</dbReference>
<dbReference type="Proteomes" id="UP001139158">
    <property type="component" value="Unassembled WGS sequence"/>
</dbReference>
<evidence type="ECO:0000256" key="4">
    <source>
        <dbReference type="ARBA" id="ARBA00022723"/>
    </source>
</evidence>
<dbReference type="EMBL" id="JAJFZV010000012">
    <property type="protein sequence ID" value="MCC3298538.1"/>
    <property type="molecule type" value="Genomic_DNA"/>
</dbReference>
<dbReference type="PANTHER" id="PTHR45947:SF3">
    <property type="entry name" value="SULFOQUINOVOSYL TRANSFERASE SQD2"/>
    <property type="match status" value="1"/>
</dbReference>
<dbReference type="GO" id="GO:0102710">
    <property type="term" value="F:D-inositol-3-phosphate glycosyltransferase activity"/>
    <property type="evidence" value="ECO:0007669"/>
    <property type="project" value="UniProtKB-EC"/>
</dbReference>
<evidence type="ECO:0000256" key="3">
    <source>
        <dbReference type="ARBA" id="ARBA00022679"/>
    </source>
</evidence>
<dbReference type="SUPFAM" id="SSF53756">
    <property type="entry name" value="UDP-Glycosyltransferase/glycogen phosphorylase"/>
    <property type="match status" value="1"/>
</dbReference>
<feature type="domain" description="Glycosyltransferase subfamily 4-like N-terminal" evidence="9">
    <location>
        <begin position="26"/>
        <end position="202"/>
    </location>
</feature>
<dbReference type="Pfam" id="PF13579">
    <property type="entry name" value="Glyco_trans_4_4"/>
    <property type="match status" value="1"/>
</dbReference>
<keyword evidence="2 10" id="KW-0328">Glycosyltransferase</keyword>
<dbReference type="InterPro" id="IPR001296">
    <property type="entry name" value="Glyco_trans_1"/>
</dbReference>
<dbReference type="RefSeq" id="WP_227896406.1">
    <property type="nucleotide sequence ID" value="NZ_CP099466.1"/>
</dbReference>
<evidence type="ECO:0000313" key="10">
    <source>
        <dbReference type="EMBL" id="MCC3298538.1"/>
    </source>
</evidence>
<dbReference type="PANTHER" id="PTHR45947">
    <property type="entry name" value="SULFOQUINOVOSYL TRANSFERASE SQD2"/>
    <property type="match status" value="1"/>
</dbReference>
<dbReference type="InterPro" id="IPR028098">
    <property type="entry name" value="Glyco_trans_4-like_N"/>
</dbReference>
<evidence type="ECO:0000256" key="7">
    <source>
        <dbReference type="NCBIfam" id="TIGR03449"/>
    </source>
</evidence>
<keyword evidence="3 10" id="KW-0808">Transferase</keyword>
<dbReference type="InterPro" id="IPR017814">
    <property type="entry name" value="Mycothiol_biosynthesis_MshA"/>
</dbReference>
<dbReference type="Pfam" id="PF00534">
    <property type="entry name" value="Glycos_transf_1"/>
    <property type="match status" value="1"/>
</dbReference>
<comment type="caution">
    <text evidence="10">The sequence shown here is derived from an EMBL/GenBank/DDBJ whole genome shotgun (WGS) entry which is preliminary data.</text>
</comment>
<dbReference type="InterPro" id="IPR050194">
    <property type="entry name" value="Glycosyltransferase_grp1"/>
</dbReference>
<organism evidence="10 11">
    <name type="scientific">Arthrobacter caoxuetaonis</name>
    <dbReference type="NCBI Taxonomy" id="2886935"/>
    <lineage>
        <taxon>Bacteria</taxon>
        <taxon>Bacillati</taxon>
        <taxon>Actinomycetota</taxon>
        <taxon>Actinomycetes</taxon>
        <taxon>Micrococcales</taxon>
        <taxon>Micrococcaceae</taxon>
        <taxon>Arthrobacter</taxon>
    </lineage>
</organism>
<feature type="domain" description="Glycosyl transferase family 1" evidence="8">
    <location>
        <begin position="222"/>
        <end position="383"/>
    </location>
</feature>
<comment type="similarity">
    <text evidence="1">Belongs to the glycosyltransferase group 1 family. MshA subfamily.</text>
</comment>
<dbReference type="GO" id="GO:0010125">
    <property type="term" value="P:mycothiol biosynthetic process"/>
    <property type="evidence" value="ECO:0007669"/>
    <property type="project" value="UniProtKB-UniRule"/>
</dbReference>
<dbReference type="AlphaFoldDB" id="A0A9X1MEH0"/>
<protein>
    <recommendedName>
        <fullName evidence="7">D-inositol-3-phosphate glycosyltransferase</fullName>
        <ecNumber evidence="7">2.4.1.250</ecNumber>
    </recommendedName>
</protein>
<dbReference type="NCBIfam" id="TIGR03449">
    <property type="entry name" value="mycothiol_MshA"/>
    <property type="match status" value="1"/>
</dbReference>
<evidence type="ECO:0000256" key="6">
    <source>
        <dbReference type="ARBA" id="ARBA00048131"/>
    </source>
</evidence>
<evidence type="ECO:0000256" key="1">
    <source>
        <dbReference type="ARBA" id="ARBA00008449"/>
    </source>
</evidence>
<evidence type="ECO:0000313" key="11">
    <source>
        <dbReference type="Proteomes" id="UP001139158"/>
    </source>
</evidence>
<evidence type="ECO:0000256" key="5">
    <source>
        <dbReference type="ARBA" id="ARBA00022842"/>
    </source>
</evidence>
<comment type="catalytic activity">
    <reaction evidence="6">
        <text>1D-myo-inositol 3-phosphate + UDP-N-acetyl-alpha-D-glucosamine = 1D-myo-inositol 2-acetamido-2-deoxy-alpha-D-glucopyranoside 3-phosphate + UDP + H(+)</text>
        <dbReference type="Rhea" id="RHEA:26188"/>
        <dbReference type="ChEBI" id="CHEBI:15378"/>
        <dbReference type="ChEBI" id="CHEBI:57705"/>
        <dbReference type="ChEBI" id="CHEBI:58223"/>
        <dbReference type="ChEBI" id="CHEBI:58401"/>
        <dbReference type="ChEBI" id="CHEBI:58892"/>
        <dbReference type="EC" id="2.4.1.250"/>
    </reaction>
</comment>
<sequence length="417" mass="44621">MPQVNRVAMLSLHTSPLEQPGSGDAGGMNVYVRSVALQMAKMGVEVDIFTRASSPDQPPAVEITPGAVVRHIPAGPRRQVAKELLPGFIEELSEGIRDAARRLPHRGRYDVLHSHYWVSGVAGLTLSRELETPLVHTMHTMARVKNLQLQPGDRPEPDVRIQGEQDIVDSAARLIANTTTEALELVSWYGARQSAIDVVAPGVDLDVFSPAGRALAKPLHGVRRDEFHVVFAGRIQRMKGPQVLVEAAARLRASRPDIPLRVSILGAPSGSEVLDLEEAVRSAGLQGIVHLHPPVAAGGLAGWFRSADLVAVPSYSESFGLVALEAQACGTPVIAADVGGLPKAVSSGRTGVLVQGHDPARWAAELEALYDHASWRSDLGRSAAVHARSFGWQRTAMLTVQGYAQAADEFSAHAVHN</sequence>
<proteinExistence type="inferred from homology"/>
<name>A0A9X1MEH0_9MICC</name>
<dbReference type="GO" id="GO:0008375">
    <property type="term" value="F:acetylglucosaminyltransferase activity"/>
    <property type="evidence" value="ECO:0007669"/>
    <property type="project" value="InterPro"/>
</dbReference>